<feature type="non-terminal residue" evidence="1">
    <location>
        <position position="1"/>
    </location>
</feature>
<keyword evidence="2" id="KW-1185">Reference proteome</keyword>
<gene>
    <name evidence="1" type="ORF">Tco_0990763</name>
</gene>
<sequence length="114" mass="11782">YASTMLGCQQMPGMEETALANWEELGTVVGVGTGVCYICVMRGVGGGGRVVADTRGGSAIVVTETSTSEVASVLRVNIESRLVSGLGLSMLETKLDDTEELCCRSSGLTGVMIT</sequence>
<dbReference type="EMBL" id="BQNB010016781">
    <property type="protein sequence ID" value="GJT55709.1"/>
    <property type="molecule type" value="Genomic_DNA"/>
</dbReference>
<name>A0ABQ5EXT3_9ASTR</name>
<proteinExistence type="predicted"/>
<evidence type="ECO:0000313" key="2">
    <source>
        <dbReference type="Proteomes" id="UP001151760"/>
    </source>
</evidence>
<dbReference type="Proteomes" id="UP001151760">
    <property type="component" value="Unassembled WGS sequence"/>
</dbReference>
<evidence type="ECO:0000313" key="1">
    <source>
        <dbReference type="EMBL" id="GJT55709.1"/>
    </source>
</evidence>
<organism evidence="1 2">
    <name type="scientific">Tanacetum coccineum</name>
    <dbReference type="NCBI Taxonomy" id="301880"/>
    <lineage>
        <taxon>Eukaryota</taxon>
        <taxon>Viridiplantae</taxon>
        <taxon>Streptophyta</taxon>
        <taxon>Embryophyta</taxon>
        <taxon>Tracheophyta</taxon>
        <taxon>Spermatophyta</taxon>
        <taxon>Magnoliopsida</taxon>
        <taxon>eudicotyledons</taxon>
        <taxon>Gunneridae</taxon>
        <taxon>Pentapetalae</taxon>
        <taxon>asterids</taxon>
        <taxon>campanulids</taxon>
        <taxon>Asterales</taxon>
        <taxon>Asteraceae</taxon>
        <taxon>Asteroideae</taxon>
        <taxon>Anthemideae</taxon>
        <taxon>Anthemidinae</taxon>
        <taxon>Tanacetum</taxon>
    </lineage>
</organism>
<comment type="caution">
    <text evidence="1">The sequence shown here is derived from an EMBL/GenBank/DDBJ whole genome shotgun (WGS) entry which is preliminary data.</text>
</comment>
<reference evidence="1" key="2">
    <citation type="submission" date="2022-01" db="EMBL/GenBank/DDBJ databases">
        <authorList>
            <person name="Yamashiro T."/>
            <person name="Shiraishi A."/>
            <person name="Satake H."/>
            <person name="Nakayama K."/>
        </authorList>
    </citation>
    <scope>NUCLEOTIDE SEQUENCE</scope>
</reference>
<protein>
    <submittedName>
        <fullName evidence="1">Uncharacterized protein</fullName>
    </submittedName>
</protein>
<accession>A0ABQ5EXT3</accession>
<reference evidence="1" key="1">
    <citation type="journal article" date="2022" name="Int. J. Mol. Sci.">
        <title>Draft Genome of Tanacetum Coccineum: Genomic Comparison of Closely Related Tanacetum-Family Plants.</title>
        <authorList>
            <person name="Yamashiro T."/>
            <person name="Shiraishi A."/>
            <person name="Nakayama K."/>
            <person name="Satake H."/>
        </authorList>
    </citation>
    <scope>NUCLEOTIDE SEQUENCE</scope>
</reference>